<gene>
    <name evidence="3" type="ORF">UFOPK3472_03797</name>
</gene>
<feature type="region of interest" description="Disordered" evidence="1">
    <location>
        <begin position="1"/>
        <end position="44"/>
    </location>
</feature>
<evidence type="ECO:0000313" key="3">
    <source>
        <dbReference type="EMBL" id="CAB4925320.1"/>
    </source>
</evidence>
<proteinExistence type="predicted"/>
<protein>
    <submittedName>
        <fullName evidence="3">Unannotated protein</fullName>
    </submittedName>
</protein>
<feature type="transmembrane region" description="Helical" evidence="2">
    <location>
        <begin position="69"/>
        <end position="94"/>
    </location>
</feature>
<keyword evidence="2" id="KW-0812">Transmembrane</keyword>
<feature type="compositionally biased region" description="Polar residues" evidence="1">
    <location>
        <begin position="1"/>
        <end position="10"/>
    </location>
</feature>
<evidence type="ECO:0000256" key="1">
    <source>
        <dbReference type="SAM" id="MobiDB-lite"/>
    </source>
</evidence>
<accession>A0A6J7I3I0</accession>
<reference evidence="3" key="1">
    <citation type="submission" date="2020-05" db="EMBL/GenBank/DDBJ databases">
        <authorList>
            <person name="Chiriac C."/>
            <person name="Salcher M."/>
            <person name="Ghai R."/>
            <person name="Kavagutti S V."/>
        </authorList>
    </citation>
    <scope>NUCLEOTIDE SEQUENCE</scope>
</reference>
<name>A0A6J7I3I0_9ZZZZ</name>
<keyword evidence="2" id="KW-1133">Transmembrane helix</keyword>
<organism evidence="3">
    <name type="scientific">freshwater metagenome</name>
    <dbReference type="NCBI Taxonomy" id="449393"/>
    <lineage>
        <taxon>unclassified sequences</taxon>
        <taxon>metagenomes</taxon>
        <taxon>ecological metagenomes</taxon>
    </lineage>
</organism>
<dbReference type="AlphaFoldDB" id="A0A6J7I3I0"/>
<evidence type="ECO:0000256" key="2">
    <source>
        <dbReference type="SAM" id="Phobius"/>
    </source>
</evidence>
<keyword evidence="2" id="KW-0472">Membrane</keyword>
<feature type="transmembrane region" description="Helical" evidence="2">
    <location>
        <begin position="106"/>
        <end position="126"/>
    </location>
</feature>
<dbReference type="EMBL" id="CAFBLX010000406">
    <property type="protein sequence ID" value="CAB4925320.1"/>
    <property type="molecule type" value="Genomic_DNA"/>
</dbReference>
<sequence>MTFPASPNQHSCDHSIVGGAIVTDDPESTPAPPTALRGERNRRAIPTSVRGETVSDLSVLLGAFSILTFWAFGVGIALGVAAVFAAAGAAITAVTDERSDRPVTMWDAAVGAGAGVMGILAGWYFLSTI</sequence>